<name>A0ABV1W2W5_9ACTN</name>
<dbReference type="RefSeq" id="WP_244216957.1">
    <property type="nucleotide sequence ID" value="NZ_MUBM01000023.1"/>
</dbReference>
<dbReference type="SMART" id="SM00065">
    <property type="entry name" value="GAF"/>
    <property type="match status" value="1"/>
</dbReference>
<keyword evidence="5" id="KW-1185">Reference proteome</keyword>
<dbReference type="SUPFAM" id="SSF81606">
    <property type="entry name" value="PP2C-like"/>
    <property type="match status" value="1"/>
</dbReference>
<dbReference type="CDD" id="cd00130">
    <property type="entry name" value="PAS"/>
    <property type="match status" value="1"/>
</dbReference>
<dbReference type="InterPro" id="IPR001932">
    <property type="entry name" value="PPM-type_phosphatase-like_dom"/>
</dbReference>
<dbReference type="SUPFAM" id="SSF55781">
    <property type="entry name" value="GAF domain-like"/>
    <property type="match status" value="2"/>
</dbReference>
<dbReference type="SMART" id="SM00331">
    <property type="entry name" value="PP2C_SIG"/>
    <property type="match status" value="1"/>
</dbReference>
<dbReference type="InterPro" id="IPR000014">
    <property type="entry name" value="PAS"/>
</dbReference>
<dbReference type="InterPro" id="IPR035965">
    <property type="entry name" value="PAS-like_dom_sf"/>
</dbReference>
<organism evidence="4 5">
    <name type="scientific">Streptomyces carpinensis</name>
    <dbReference type="NCBI Taxonomy" id="66369"/>
    <lineage>
        <taxon>Bacteria</taxon>
        <taxon>Bacillati</taxon>
        <taxon>Actinomycetota</taxon>
        <taxon>Actinomycetes</taxon>
        <taxon>Kitasatosporales</taxon>
        <taxon>Streptomycetaceae</taxon>
        <taxon>Streptomyces</taxon>
    </lineage>
</organism>
<sequence>MCAMREDGAAPPHGFRPPSPVAGSVRGAELDRLLEHAVRDTGVLAGAVFLLASDGRALRLEVIAGMPAEYLAPWFGVALSSPVPVAEALRERRLVWLGDPQELARRYPRTAIALPYHYAVAAAPIVTGTTPWGSLLLLWPGSDIAGSAGPSPERVSSACRRLGRFLRDAADAGHAVGPGPAPRTLPQPPARRREPAEAQAAADFVERLPEGSCSLDLEGRFTYVSATAAVLLGGSATDLIGTRPWQSLPWCTDSAFEDRCRAAVLSRKPARFTAMLPPDRWLAFELYPDGSGVSIRISPTAACRASQATPAEPAGKETFQGEPIPLGEVYQVLHLAAALSEAVGVGDVVDLITEEMLPAFGARTVALLAADEGRMRVIGCRGYHSWILEHFDGAPLTFPAPAVRVLATGVPSFFATFEELSRAYPPAPRQEGLHSWAFLPLIASGRPVGACVFAFDRPHPFPDEQRVVFTALAGLIAQALERARLYDTSKELAQTLQAAMLPDSLPDLPGLDVAARYLPGARGMDIGGDFYDLVRVDDTTAAAFIGDVQGHNVTAAALMGRIRPAIRSLASTGATPAQALARANRRLVDRDPARFVSCLYVRLDLARRRAVLATGGHPPPVLRHPDGHAEVLSLPPGLLLGIDPDADYPSTEIPLTPGSVLALYTDGLVETPGVDLDDAMSGLAAQLARAGPQPMDRLATTLIDQARQTAPRTDDIALLLIGLDAAG</sequence>
<dbReference type="Gene3D" id="3.60.40.10">
    <property type="entry name" value="PPM-type phosphatase domain"/>
    <property type="match status" value="1"/>
</dbReference>
<dbReference type="InterPro" id="IPR013656">
    <property type="entry name" value="PAS_4"/>
</dbReference>
<gene>
    <name evidence="4" type="ORF">ABT317_16355</name>
</gene>
<dbReference type="PROSITE" id="PS50112">
    <property type="entry name" value="PAS"/>
    <property type="match status" value="1"/>
</dbReference>
<accession>A0ABV1W2W5</accession>
<keyword evidence="1" id="KW-0378">Hydrolase</keyword>
<dbReference type="InterPro" id="IPR052016">
    <property type="entry name" value="Bact_Sigma-Reg"/>
</dbReference>
<dbReference type="InterPro" id="IPR036457">
    <property type="entry name" value="PPM-type-like_dom_sf"/>
</dbReference>
<dbReference type="Pfam" id="PF08448">
    <property type="entry name" value="PAS_4"/>
    <property type="match status" value="1"/>
</dbReference>
<dbReference type="Gene3D" id="3.30.450.20">
    <property type="entry name" value="PAS domain"/>
    <property type="match status" value="1"/>
</dbReference>
<evidence type="ECO:0000256" key="1">
    <source>
        <dbReference type="ARBA" id="ARBA00022801"/>
    </source>
</evidence>
<dbReference type="Proteomes" id="UP001458415">
    <property type="component" value="Unassembled WGS sequence"/>
</dbReference>
<dbReference type="InterPro" id="IPR029016">
    <property type="entry name" value="GAF-like_dom_sf"/>
</dbReference>
<dbReference type="SMART" id="SM00091">
    <property type="entry name" value="PAS"/>
    <property type="match status" value="1"/>
</dbReference>
<dbReference type="InterPro" id="IPR003018">
    <property type="entry name" value="GAF"/>
</dbReference>
<dbReference type="Gene3D" id="3.30.450.40">
    <property type="match status" value="2"/>
</dbReference>
<dbReference type="PANTHER" id="PTHR43156:SF2">
    <property type="entry name" value="STAGE II SPORULATION PROTEIN E"/>
    <property type="match status" value="1"/>
</dbReference>
<protein>
    <submittedName>
        <fullName evidence="4">SpoIIE family protein phosphatase</fullName>
    </submittedName>
</protein>
<evidence type="ECO:0000313" key="4">
    <source>
        <dbReference type="EMBL" id="MER6978537.1"/>
    </source>
</evidence>
<proteinExistence type="predicted"/>
<feature type="compositionally biased region" description="Pro residues" evidence="2">
    <location>
        <begin position="179"/>
        <end position="189"/>
    </location>
</feature>
<evidence type="ECO:0000313" key="5">
    <source>
        <dbReference type="Proteomes" id="UP001458415"/>
    </source>
</evidence>
<reference evidence="4 5" key="1">
    <citation type="submission" date="2024-06" db="EMBL/GenBank/DDBJ databases">
        <title>The Natural Products Discovery Center: Release of the First 8490 Sequenced Strains for Exploring Actinobacteria Biosynthetic Diversity.</title>
        <authorList>
            <person name="Kalkreuter E."/>
            <person name="Kautsar S.A."/>
            <person name="Yang D."/>
            <person name="Bader C.D."/>
            <person name="Teijaro C.N."/>
            <person name="Fluegel L."/>
            <person name="Davis C.M."/>
            <person name="Simpson J.R."/>
            <person name="Lauterbach L."/>
            <person name="Steele A.D."/>
            <person name="Gui C."/>
            <person name="Meng S."/>
            <person name="Li G."/>
            <person name="Viehrig K."/>
            <person name="Ye F."/>
            <person name="Su P."/>
            <person name="Kiefer A.F."/>
            <person name="Nichols A."/>
            <person name="Cepeda A.J."/>
            <person name="Yan W."/>
            <person name="Fan B."/>
            <person name="Jiang Y."/>
            <person name="Adhikari A."/>
            <person name="Zheng C.-J."/>
            <person name="Schuster L."/>
            <person name="Cowan T.M."/>
            <person name="Smanski M.J."/>
            <person name="Chevrette M.G."/>
            <person name="De Carvalho L.P.S."/>
            <person name="Shen B."/>
        </authorList>
    </citation>
    <scope>NUCLEOTIDE SEQUENCE [LARGE SCALE GENOMIC DNA]</scope>
    <source>
        <strain evidence="4 5">NPDC000634</strain>
    </source>
</reference>
<dbReference type="Pfam" id="PF13185">
    <property type="entry name" value="GAF_2"/>
    <property type="match status" value="1"/>
</dbReference>
<evidence type="ECO:0000259" key="3">
    <source>
        <dbReference type="PROSITE" id="PS50112"/>
    </source>
</evidence>
<feature type="domain" description="PAS" evidence="3">
    <location>
        <begin position="197"/>
        <end position="241"/>
    </location>
</feature>
<feature type="region of interest" description="Disordered" evidence="2">
    <location>
        <begin position="171"/>
        <end position="195"/>
    </location>
</feature>
<feature type="region of interest" description="Disordered" evidence="2">
    <location>
        <begin position="1"/>
        <end position="21"/>
    </location>
</feature>
<comment type="caution">
    <text evidence="4">The sequence shown here is derived from an EMBL/GenBank/DDBJ whole genome shotgun (WGS) entry which is preliminary data.</text>
</comment>
<dbReference type="EMBL" id="JBEPCU010000246">
    <property type="protein sequence ID" value="MER6978537.1"/>
    <property type="molecule type" value="Genomic_DNA"/>
</dbReference>
<dbReference type="SUPFAM" id="SSF55785">
    <property type="entry name" value="PYP-like sensor domain (PAS domain)"/>
    <property type="match status" value="1"/>
</dbReference>
<dbReference type="PANTHER" id="PTHR43156">
    <property type="entry name" value="STAGE II SPORULATION PROTEIN E-RELATED"/>
    <property type="match status" value="1"/>
</dbReference>
<dbReference type="Pfam" id="PF07228">
    <property type="entry name" value="SpoIIE"/>
    <property type="match status" value="1"/>
</dbReference>
<evidence type="ECO:0000256" key="2">
    <source>
        <dbReference type="SAM" id="MobiDB-lite"/>
    </source>
</evidence>